<organism evidence="1 2">
    <name type="scientific">Mycena maculata</name>
    <dbReference type="NCBI Taxonomy" id="230809"/>
    <lineage>
        <taxon>Eukaryota</taxon>
        <taxon>Fungi</taxon>
        <taxon>Dikarya</taxon>
        <taxon>Basidiomycota</taxon>
        <taxon>Agaricomycotina</taxon>
        <taxon>Agaricomycetes</taxon>
        <taxon>Agaricomycetidae</taxon>
        <taxon>Agaricales</taxon>
        <taxon>Marasmiineae</taxon>
        <taxon>Mycenaceae</taxon>
        <taxon>Mycena</taxon>
    </lineage>
</organism>
<gene>
    <name evidence="1" type="ORF">DFH07DRAFT_1014728</name>
</gene>
<comment type="caution">
    <text evidence="1">The sequence shown here is derived from an EMBL/GenBank/DDBJ whole genome shotgun (WGS) entry which is preliminary data.</text>
</comment>
<reference evidence="1" key="1">
    <citation type="submission" date="2023-03" db="EMBL/GenBank/DDBJ databases">
        <title>Massive genome expansion in bonnet fungi (Mycena s.s.) driven by repeated elements and novel gene families across ecological guilds.</title>
        <authorList>
            <consortium name="Lawrence Berkeley National Laboratory"/>
            <person name="Harder C.B."/>
            <person name="Miyauchi S."/>
            <person name="Viragh M."/>
            <person name="Kuo A."/>
            <person name="Thoen E."/>
            <person name="Andreopoulos B."/>
            <person name="Lu D."/>
            <person name="Skrede I."/>
            <person name="Drula E."/>
            <person name="Henrissat B."/>
            <person name="Morin E."/>
            <person name="Kohler A."/>
            <person name="Barry K."/>
            <person name="LaButti K."/>
            <person name="Morin E."/>
            <person name="Salamov A."/>
            <person name="Lipzen A."/>
            <person name="Mereny Z."/>
            <person name="Hegedus B."/>
            <person name="Baldrian P."/>
            <person name="Stursova M."/>
            <person name="Weitz H."/>
            <person name="Taylor A."/>
            <person name="Grigoriev I.V."/>
            <person name="Nagy L.G."/>
            <person name="Martin F."/>
            <person name="Kauserud H."/>
        </authorList>
    </citation>
    <scope>NUCLEOTIDE SEQUENCE</scope>
    <source>
        <strain evidence="1">CBHHK188m</strain>
    </source>
</reference>
<dbReference type="SUPFAM" id="SSF52540">
    <property type="entry name" value="P-loop containing nucleoside triphosphate hydrolases"/>
    <property type="match status" value="1"/>
</dbReference>
<proteinExistence type="predicted"/>
<feature type="non-terminal residue" evidence="1">
    <location>
        <position position="299"/>
    </location>
</feature>
<evidence type="ECO:0000313" key="1">
    <source>
        <dbReference type="EMBL" id="KAJ7715509.1"/>
    </source>
</evidence>
<sequence>SARSASVDTASSIRGSSLNTSSGSLSLFPGYPKIFHARESELHDLVAMLTGDTARVAILGPGVMGKPTLAVAALHHPAIIEKYTTRYLVSCESAMTSVDLMAIIGSHLELSHSRLFSKNIIRYFSRCGPCLLVLDNFETPWEPWEFRGDVEEFISSLADIASLALLITMCGAERPRKVKWSRPFLAALEPILFSAACQILVDVADEPVVEEELALVGLLDLSGNLLLAVSLMANIVSFEGYSSTLSRWELEITTLLSDGHNKDSNLEKSITLSLGSPRLLSDPHAKVLLSLLSLLPDGI</sequence>
<keyword evidence="2" id="KW-1185">Reference proteome</keyword>
<dbReference type="Proteomes" id="UP001215280">
    <property type="component" value="Unassembled WGS sequence"/>
</dbReference>
<dbReference type="AlphaFoldDB" id="A0AAD7H972"/>
<name>A0AAD7H972_9AGAR</name>
<dbReference type="InterPro" id="IPR027417">
    <property type="entry name" value="P-loop_NTPase"/>
</dbReference>
<evidence type="ECO:0000313" key="2">
    <source>
        <dbReference type="Proteomes" id="UP001215280"/>
    </source>
</evidence>
<dbReference type="EMBL" id="JARJLG010000347">
    <property type="protein sequence ID" value="KAJ7715509.1"/>
    <property type="molecule type" value="Genomic_DNA"/>
</dbReference>
<protein>
    <submittedName>
        <fullName evidence="1">Uncharacterized protein</fullName>
    </submittedName>
</protein>
<dbReference type="Gene3D" id="3.40.50.300">
    <property type="entry name" value="P-loop containing nucleotide triphosphate hydrolases"/>
    <property type="match status" value="1"/>
</dbReference>
<feature type="non-terminal residue" evidence="1">
    <location>
        <position position="1"/>
    </location>
</feature>
<accession>A0AAD7H972</accession>